<keyword evidence="2" id="KW-0238">DNA-binding</keyword>
<protein>
    <submittedName>
        <fullName evidence="5">Transcriptional regulator</fullName>
    </submittedName>
</protein>
<feature type="domain" description="HTH hxlR-type" evidence="4">
    <location>
        <begin position="20"/>
        <end position="118"/>
    </location>
</feature>
<dbReference type="InterPro" id="IPR036388">
    <property type="entry name" value="WH-like_DNA-bd_sf"/>
</dbReference>
<dbReference type="PANTHER" id="PTHR33204">
    <property type="entry name" value="TRANSCRIPTIONAL REGULATOR, MARR FAMILY"/>
    <property type="match status" value="1"/>
</dbReference>
<evidence type="ECO:0000259" key="4">
    <source>
        <dbReference type="PROSITE" id="PS51118"/>
    </source>
</evidence>
<dbReference type="AlphaFoldDB" id="A0A4Q1C5P2"/>
<dbReference type="InterPro" id="IPR002577">
    <property type="entry name" value="HTH_HxlR"/>
</dbReference>
<dbReference type="Gene3D" id="1.10.10.10">
    <property type="entry name" value="Winged helix-like DNA-binding domain superfamily/Winged helix DNA-binding domain"/>
    <property type="match status" value="1"/>
</dbReference>
<evidence type="ECO:0000313" key="6">
    <source>
        <dbReference type="Proteomes" id="UP000290218"/>
    </source>
</evidence>
<dbReference type="Pfam" id="PF01638">
    <property type="entry name" value="HxlR"/>
    <property type="match status" value="1"/>
</dbReference>
<evidence type="ECO:0000256" key="1">
    <source>
        <dbReference type="ARBA" id="ARBA00023015"/>
    </source>
</evidence>
<dbReference type="InterPro" id="IPR036390">
    <property type="entry name" value="WH_DNA-bd_sf"/>
</dbReference>
<dbReference type="PROSITE" id="PS51118">
    <property type="entry name" value="HTH_HXLR"/>
    <property type="match status" value="1"/>
</dbReference>
<reference evidence="5 6" key="1">
    <citation type="submission" date="2019-01" db="EMBL/GenBank/DDBJ databases">
        <title>Lacunisphaera sp. strain TWA-58.</title>
        <authorList>
            <person name="Chen W.-M."/>
        </authorList>
    </citation>
    <scope>NUCLEOTIDE SEQUENCE [LARGE SCALE GENOMIC DNA]</scope>
    <source>
        <strain evidence="5 6">TWA-58</strain>
    </source>
</reference>
<dbReference type="PANTHER" id="PTHR33204:SF39">
    <property type="entry name" value="TRANSCRIPTIONAL REGULATORY PROTEIN"/>
    <property type="match status" value="1"/>
</dbReference>
<dbReference type="OrthoDB" id="9791143at2"/>
<evidence type="ECO:0000256" key="3">
    <source>
        <dbReference type="ARBA" id="ARBA00023163"/>
    </source>
</evidence>
<comment type="caution">
    <text evidence="5">The sequence shown here is derived from an EMBL/GenBank/DDBJ whole genome shotgun (WGS) entry which is preliminary data.</text>
</comment>
<dbReference type="SUPFAM" id="SSF46785">
    <property type="entry name" value="Winged helix' DNA-binding domain"/>
    <property type="match status" value="1"/>
</dbReference>
<dbReference type="Proteomes" id="UP000290218">
    <property type="component" value="Unassembled WGS sequence"/>
</dbReference>
<dbReference type="GO" id="GO:0003677">
    <property type="term" value="F:DNA binding"/>
    <property type="evidence" value="ECO:0007669"/>
    <property type="project" value="UniProtKB-KW"/>
</dbReference>
<name>A0A4Q1C5P2_9BACT</name>
<keyword evidence="1" id="KW-0805">Transcription regulation</keyword>
<evidence type="ECO:0000256" key="2">
    <source>
        <dbReference type="ARBA" id="ARBA00023125"/>
    </source>
</evidence>
<sequence length="133" mass="14629">MPAKLILPPVVPGSGHETRCPVRDVLDCIGDRWSLLTLLALADGTLRFTEVKRAIGDISQRMLAQTLRALERDGYVTREVHASVPPKVEYTLTALGESLLTKVTPLIHWANENHGQVRKARKAYVPPQAATAL</sequence>
<gene>
    <name evidence="5" type="ORF">ESB00_18975</name>
</gene>
<dbReference type="RefSeq" id="WP_129049788.1">
    <property type="nucleotide sequence ID" value="NZ_SDHX01000002.1"/>
</dbReference>
<accession>A0A4Q1C5P2</accession>
<keyword evidence="3" id="KW-0804">Transcription</keyword>
<dbReference type="EMBL" id="SDHX01000002">
    <property type="protein sequence ID" value="RXK53770.1"/>
    <property type="molecule type" value="Genomic_DNA"/>
</dbReference>
<keyword evidence="6" id="KW-1185">Reference proteome</keyword>
<proteinExistence type="predicted"/>
<evidence type="ECO:0000313" key="5">
    <source>
        <dbReference type="EMBL" id="RXK53770.1"/>
    </source>
</evidence>
<organism evidence="5 6">
    <name type="scientific">Oleiharenicola lentus</name>
    <dbReference type="NCBI Taxonomy" id="2508720"/>
    <lineage>
        <taxon>Bacteria</taxon>
        <taxon>Pseudomonadati</taxon>
        <taxon>Verrucomicrobiota</taxon>
        <taxon>Opitutia</taxon>
        <taxon>Opitutales</taxon>
        <taxon>Opitutaceae</taxon>
        <taxon>Oleiharenicola</taxon>
    </lineage>
</organism>